<name>A0A4C2A4Z1_EUMVA</name>
<dbReference type="Proteomes" id="UP000299102">
    <property type="component" value="Unassembled WGS sequence"/>
</dbReference>
<feature type="compositionally biased region" description="Basic residues" evidence="1">
    <location>
        <begin position="74"/>
        <end position="83"/>
    </location>
</feature>
<gene>
    <name evidence="2" type="ORF">EVAR_70241_1</name>
</gene>
<dbReference type="AlphaFoldDB" id="A0A4C2A4Z1"/>
<protein>
    <submittedName>
        <fullName evidence="2">Uncharacterized protein</fullName>
    </submittedName>
</protein>
<evidence type="ECO:0000313" key="3">
    <source>
        <dbReference type="Proteomes" id="UP000299102"/>
    </source>
</evidence>
<accession>A0A4C2A4Z1</accession>
<sequence>MCSTHTLATERRKRPTKGKLILGAEERLLLWICLLSYRLLACAVLCIGAQGSTNTGSTPLVARSTPSLPSAAAHRARNRIASP</sequence>
<comment type="caution">
    <text evidence="2">The sequence shown here is derived from an EMBL/GenBank/DDBJ whole genome shotgun (WGS) entry which is preliminary data.</text>
</comment>
<reference evidence="2 3" key="1">
    <citation type="journal article" date="2019" name="Commun. Biol.">
        <title>The bagworm genome reveals a unique fibroin gene that provides high tensile strength.</title>
        <authorList>
            <person name="Kono N."/>
            <person name="Nakamura H."/>
            <person name="Ohtoshi R."/>
            <person name="Tomita M."/>
            <person name="Numata K."/>
            <person name="Arakawa K."/>
        </authorList>
    </citation>
    <scope>NUCLEOTIDE SEQUENCE [LARGE SCALE GENOMIC DNA]</scope>
</reference>
<proteinExistence type="predicted"/>
<feature type="region of interest" description="Disordered" evidence="1">
    <location>
        <begin position="52"/>
        <end position="83"/>
    </location>
</feature>
<dbReference type="EMBL" id="BGZK01002440">
    <property type="protein sequence ID" value="GBP93977.1"/>
    <property type="molecule type" value="Genomic_DNA"/>
</dbReference>
<organism evidence="2 3">
    <name type="scientific">Eumeta variegata</name>
    <name type="common">Bagworm moth</name>
    <name type="synonym">Eumeta japonica</name>
    <dbReference type="NCBI Taxonomy" id="151549"/>
    <lineage>
        <taxon>Eukaryota</taxon>
        <taxon>Metazoa</taxon>
        <taxon>Ecdysozoa</taxon>
        <taxon>Arthropoda</taxon>
        <taxon>Hexapoda</taxon>
        <taxon>Insecta</taxon>
        <taxon>Pterygota</taxon>
        <taxon>Neoptera</taxon>
        <taxon>Endopterygota</taxon>
        <taxon>Lepidoptera</taxon>
        <taxon>Glossata</taxon>
        <taxon>Ditrysia</taxon>
        <taxon>Tineoidea</taxon>
        <taxon>Psychidae</taxon>
        <taxon>Oiketicinae</taxon>
        <taxon>Eumeta</taxon>
    </lineage>
</organism>
<evidence type="ECO:0000313" key="2">
    <source>
        <dbReference type="EMBL" id="GBP93977.1"/>
    </source>
</evidence>
<feature type="compositionally biased region" description="Polar residues" evidence="1">
    <location>
        <begin position="52"/>
        <end position="68"/>
    </location>
</feature>
<evidence type="ECO:0000256" key="1">
    <source>
        <dbReference type="SAM" id="MobiDB-lite"/>
    </source>
</evidence>
<keyword evidence="3" id="KW-1185">Reference proteome</keyword>